<accession>A0A423HRS0</accession>
<organism evidence="1 2">
    <name type="scientific">Pseudomonas brassicacearum</name>
    <dbReference type="NCBI Taxonomy" id="930166"/>
    <lineage>
        <taxon>Bacteria</taxon>
        <taxon>Pseudomonadati</taxon>
        <taxon>Pseudomonadota</taxon>
        <taxon>Gammaproteobacteria</taxon>
        <taxon>Pseudomonadales</taxon>
        <taxon>Pseudomonadaceae</taxon>
        <taxon>Pseudomonas</taxon>
    </lineage>
</organism>
<dbReference type="AlphaFoldDB" id="A0A423HRS0"/>
<dbReference type="EMBL" id="MOBK01000014">
    <property type="protein sequence ID" value="RON15940.1"/>
    <property type="molecule type" value="Genomic_DNA"/>
</dbReference>
<dbReference type="Proteomes" id="UP000285636">
    <property type="component" value="Unassembled WGS sequence"/>
</dbReference>
<proteinExistence type="predicted"/>
<reference evidence="1 2" key="1">
    <citation type="submission" date="2016-10" db="EMBL/GenBank/DDBJ databases">
        <title>Comparative genome analysis of multiple Pseudomonas spp. focuses on biocontrol and plant growth promoting traits.</title>
        <authorList>
            <person name="Tao X.-Y."/>
            <person name="Taylor C.G."/>
        </authorList>
    </citation>
    <scope>NUCLEOTIDE SEQUENCE [LARGE SCALE GENOMIC DNA]</scope>
    <source>
        <strain evidence="1 2">38D7</strain>
    </source>
</reference>
<name>A0A423HRS0_9PSED</name>
<gene>
    <name evidence="1" type="ORF">BK660_26725</name>
</gene>
<sequence length="310" mass="35016">MPIIDQENIRKALAFWREGKRLDEVHDSYAFLSFYKVIESQFSEGKKKVTWIKENIEKLTDRAAKRVAELRSEGVDVSRHLYDSGRCAVAHASLEGEIVDPDIPSDRRRLSSDLVIMEELARIYIRDELKVPDSRSLYRSRNRIAPWNPMLPETTLETLMSGLTPESVDGLQGQLVSVGLWPDGPIPGLENMTMHVDAVQDGVVKIVLINERKTVLLIFFLDYRSGRVHTNLEDGGLLYAEYSPNEEDVRAYATFFYKVLGNGVAELTCGNIEPIDCEVVIPVNIIPPDPDKAIDEVIEKFRRENGGGNV</sequence>
<comment type="caution">
    <text evidence="1">The sequence shown here is derived from an EMBL/GenBank/DDBJ whole genome shotgun (WGS) entry which is preliminary data.</text>
</comment>
<dbReference type="Pfam" id="PF17419">
    <property type="entry name" value="MauJ"/>
    <property type="match status" value="1"/>
</dbReference>
<evidence type="ECO:0000313" key="2">
    <source>
        <dbReference type="Proteomes" id="UP000285636"/>
    </source>
</evidence>
<evidence type="ECO:0000313" key="1">
    <source>
        <dbReference type="EMBL" id="RON15940.1"/>
    </source>
</evidence>
<dbReference type="InterPro" id="IPR035383">
    <property type="entry name" value="MauJ"/>
</dbReference>
<protein>
    <submittedName>
        <fullName evidence="1">Uncharacterized protein</fullName>
    </submittedName>
</protein>